<keyword evidence="4 6" id="KW-0472">Membrane</keyword>
<evidence type="ECO:0000256" key="1">
    <source>
        <dbReference type="ARBA" id="ARBA00004651"/>
    </source>
</evidence>
<evidence type="ECO:0000313" key="9">
    <source>
        <dbReference type="Proteomes" id="UP000274601"/>
    </source>
</evidence>
<dbReference type="SUPFAM" id="SSF103473">
    <property type="entry name" value="MFS general substrate transporter"/>
    <property type="match status" value="1"/>
</dbReference>
<evidence type="ECO:0000256" key="2">
    <source>
        <dbReference type="ARBA" id="ARBA00022692"/>
    </source>
</evidence>
<dbReference type="InterPro" id="IPR052524">
    <property type="entry name" value="MFS_Cyanate_Porter"/>
</dbReference>
<feature type="transmembrane region" description="Helical" evidence="6">
    <location>
        <begin position="367"/>
        <end position="389"/>
    </location>
</feature>
<feature type="compositionally biased region" description="Basic and acidic residues" evidence="5">
    <location>
        <begin position="398"/>
        <end position="415"/>
    </location>
</feature>
<feature type="transmembrane region" description="Helical" evidence="6">
    <location>
        <begin position="215"/>
        <end position="236"/>
    </location>
</feature>
<organism evidence="8 9">
    <name type="scientific">Actinomadura pelletieri DSM 43383</name>
    <dbReference type="NCBI Taxonomy" id="1120940"/>
    <lineage>
        <taxon>Bacteria</taxon>
        <taxon>Bacillati</taxon>
        <taxon>Actinomycetota</taxon>
        <taxon>Actinomycetes</taxon>
        <taxon>Streptosporangiales</taxon>
        <taxon>Thermomonosporaceae</taxon>
        <taxon>Actinomadura</taxon>
    </lineage>
</organism>
<dbReference type="Proteomes" id="UP000274601">
    <property type="component" value="Unassembled WGS sequence"/>
</dbReference>
<dbReference type="Pfam" id="PF07690">
    <property type="entry name" value="MFS_1"/>
    <property type="match status" value="1"/>
</dbReference>
<reference evidence="8 9" key="1">
    <citation type="submission" date="2018-10" db="EMBL/GenBank/DDBJ databases">
        <title>Genomic Encyclopedia of Archaeal and Bacterial Type Strains, Phase II (KMG-II): from individual species to whole genera.</title>
        <authorList>
            <person name="Goeker M."/>
        </authorList>
    </citation>
    <scope>NUCLEOTIDE SEQUENCE [LARGE SCALE GENOMIC DNA]</scope>
    <source>
        <strain evidence="8 9">DSM 43383</strain>
    </source>
</reference>
<dbReference type="InterPro" id="IPR036259">
    <property type="entry name" value="MFS_trans_sf"/>
</dbReference>
<name>A0A495QZ76_9ACTN</name>
<feature type="transmembrane region" description="Helical" evidence="6">
    <location>
        <begin position="102"/>
        <end position="123"/>
    </location>
</feature>
<protein>
    <submittedName>
        <fullName evidence="8">CP family cyanate transporter-like MFS transporter</fullName>
    </submittedName>
</protein>
<dbReference type="AlphaFoldDB" id="A0A495QZ76"/>
<dbReference type="GO" id="GO:0005886">
    <property type="term" value="C:plasma membrane"/>
    <property type="evidence" value="ECO:0007669"/>
    <property type="project" value="UniProtKB-SubCell"/>
</dbReference>
<proteinExistence type="predicted"/>
<feature type="transmembrane region" description="Helical" evidence="6">
    <location>
        <begin position="248"/>
        <end position="273"/>
    </location>
</feature>
<comment type="caution">
    <text evidence="8">The sequence shown here is derived from an EMBL/GenBank/DDBJ whole genome shotgun (WGS) entry which is preliminary data.</text>
</comment>
<dbReference type="InterPro" id="IPR020846">
    <property type="entry name" value="MFS_dom"/>
</dbReference>
<dbReference type="PANTHER" id="PTHR23523:SF2">
    <property type="entry name" value="2-NITROIMIDAZOLE TRANSPORTER"/>
    <property type="match status" value="1"/>
</dbReference>
<keyword evidence="3 6" id="KW-1133">Transmembrane helix</keyword>
<evidence type="ECO:0000256" key="4">
    <source>
        <dbReference type="ARBA" id="ARBA00023136"/>
    </source>
</evidence>
<dbReference type="RefSeq" id="WP_121432890.1">
    <property type="nucleotide sequence ID" value="NZ_RBWU01000001.1"/>
</dbReference>
<dbReference type="CDD" id="cd17339">
    <property type="entry name" value="MFS_NIMT_CynX_like"/>
    <property type="match status" value="1"/>
</dbReference>
<feature type="transmembrane region" description="Helical" evidence="6">
    <location>
        <begin position="161"/>
        <end position="181"/>
    </location>
</feature>
<dbReference type="Gene3D" id="1.20.1250.20">
    <property type="entry name" value="MFS general substrate transporter like domains"/>
    <property type="match status" value="1"/>
</dbReference>
<feature type="transmembrane region" description="Helical" evidence="6">
    <location>
        <begin position="304"/>
        <end position="325"/>
    </location>
</feature>
<evidence type="ECO:0000259" key="7">
    <source>
        <dbReference type="PROSITE" id="PS50850"/>
    </source>
</evidence>
<evidence type="ECO:0000256" key="3">
    <source>
        <dbReference type="ARBA" id="ARBA00022989"/>
    </source>
</evidence>
<feature type="domain" description="Major facilitator superfamily (MFS) profile" evidence="7">
    <location>
        <begin position="9"/>
        <end position="393"/>
    </location>
</feature>
<dbReference type="GO" id="GO:0022857">
    <property type="term" value="F:transmembrane transporter activity"/>
    <property type="evidence" value="ECO:0007669"/>
    <property type="project" value="InterPro"/>
</dbReference>
<gene>
    <name evidence="8" type="ORF">BZB76_0830</name>
</gene>
<feature type="transmembrane region" description="Helical" evidence="6">
    <location>
        <begin position="280"/>
        <end position="298"/>
    </location>
</feature>
<dbReference type="InterPro" id="IPR011701">
    <property type="entry name" value="MFS"/>
</dbReference>
<keyword evidence="9" id="KW-1185">Reference proteome</keyword>
<dbReference type="EMBL" id="RBWU01000001">
    <property type="protein sequence ID" value="RKS79367.1"/>
    <property type="molecule type" value="Genomic_DNA"/>
</dbReference>
<dbReference type="PRINTS" id="PR00173">
    <property type="entry name" value="EDTRNSPORT"/>
</dbReference>
<evidence type="ECO:0000256" key="5">
    <source>
        <dbReference type="SAM" id="MobiDB-lite"/>
    </source>
</evidence>
<sequence length="422" mass="43466">MRTPVSRATALWSLIGLVLLTINLRAAITGIAPVLGDLRDVFGLSGAEIGVLTTLPVLCLGIFASVAPAVARWFGTETAIAGSLVLITLGILVRVVQSPITLFAGTVLVGAGIAMGNVLAPAVIKRAFPSSIGSLTGLAMMLMATSGAVAAGLAVPLDAAGGWRLALAVWAVPSTIALLVWGPLAVRRRRTPEPVDAPRSPEAPSARSLLRSPTAWYVAIFMGLASLMFYVLMSWLPEIMRDAGFAPATAGMMTSTMLIVGVPLGFVVPLFAARLRDQRSLVVAVAAAMVTGLGGLLLAPSAGWIWVVALGLAIGSAFPLAYTLLNLRSSSPMIAAGLSGMAQTGGYLLAGFGPLVVGVLHDATGGWTVPLLLLLVLVVPEVLFGLLAARPGLVRPAEPRDARTRPVPARTHESAPEPAGVR</sequence>
<feature type="transmembrane region" description="Helical" evidence="6">
    <location>
        <begin position="78"/>
        <end position="96"/>
    </location>
</feature>
<evidence type="ECO:0000256" key="6">
    <source>
        <dbReference type="SAM" id="Phobius"/>
    </source>
</evidence>
<feature type="transmembrane region" description="Helical" evidence="6">
    <location>
        <begin position="135"/>
        <end position="155"/>
    </location>
</feature>
<accession>A0A495QZ76</accession>
<feature type="transmembrane region" description="Helical" evidence="6">
    <location>
        <begin position="337"/>
        <end position="361"/>
    </location>
</feature>
<keyword evidence="2 6" id="KW-0812">Transmembrane</keyword>
<dbReference type="OrthoDB" id="5317164at2"/>
<evidence type="ECO:0000313" key="8">
    <source>
        <dbReference type="EMBL" id="RKS79367.1"/>
    </source>
</evidence>
<feature type="region of interest" description="Disordered" evidence="5">
    <location>
        <begin position="398"/>
        <end position="422"/>
    </location>
</feature>
<feature type="transmembrane region" description="Helical" evidence="6">
    <location>
        <begin position="50"/>
        <end position="71"/>
    </location>
</feature>
<comment type="subcellular location">
    <subcellularLocation>
        <location evidence="1">Cell membrane</location>
        <topology evidence="1">Multi-pass membrane protein</topology>
    </subcellularLocation>
</comment>
<dbReference type="PANTHER" id="PTHR23523">
    <property type="match status" value="1"/>
</dbReference>
<dbReference type="PROSITE" id="PS50850">
    <property type="entry name" value="MFS"/>
    <property type="match status" value="1"/>
</dbReference>